<name>A0AAE1DP77_9GAST</name>
<evidence type="ECO:0000313" key="2">
    <source>
        <dbReference type="EMBL" id="KAK3777809.1"/>
    </source>
</evidence>
<feature type="compositionally biased region" description="Low complexity" evidence="1">
    <location>
        <begin position="19"/>
        <end position="29"/>
    </location>
</feature>
<feature type="compositionally biased region" description="Basic and acidic residues" evidence="1">
    <location>
        <begin position="1"/>
        <end position="18"/>
    </location>
</feature>
<dbReference type="Proteomes" id="UP001283361">
    <property type="component" value="Unassembled WGS sequence"/>
</dbReference>
<reference evidence="2" key="1">
    <citation type="journal article" date="2023" name="G3 (Bethesda)">
        <title>A reference genome for the long-term kleptoplast-retaining sea slug Elysia crispata morphotype clarki.</title>
        <authorList>
            <person name="Eastman K.E."/>
            <person name="Pendleton A.L."/>
            <person name="Shaikh M.A."/>
            <person name="Suttiyut T."/>
            <person name="Ogas R."/>
            <person name="Tomko P."/>
            <person name="Gavelis G."/>
            <person name="Widhalm J.R."/>
            <person name="Wisecaver J.H."/>
        </authorList>
    </citation>
    <scope>NUCLEOTIDE SEQUENCE</scope>
    <source>
        <strain evidence="2">ECLA1</strain>
    </source>
</reference>
<keyword evidence="3" id="KW-1185">Reference proteome</keyword>
<feature type="region of interest" description="Disordered" evidence="1">
    <location>
        <begin position="1"/>
        <end position="29"/>
    </location>
</feature>
<proteinExistence type="predicted"/>
<protein>
    <submittedName>
        <fullName evidence="2">Uncharacterized protein</fullName>
    </submittedName>
</protein>
<sequence>MPRFKPPSDLRSRFDPSDRSSSSKRSARTCSRWYRTTVTQSACMGDRPGSCSHPLVVVQQVPASRLWGQIHGPIECNLGHTIVTRADRSHGDIIIKISRRRMRR</sequence>
<evidence type="ECO:0000313" key="3">
    <source>
        <dbReference type="Proteomes" id="UP001283361"/>
    </source>
</evidence>
<comment type="caution">
    <text evidence="2">The sequence shown here is derived from an EMBL/GenBank/DDBJ whole genome shotgun (WGS) entry which is preliminary data.</text>
</comment>
<gene>
    <name evidence="2" type="ORF">RRG08_038058</name>
</gene>
<organism evidence="2 3">
    <name type="scientific">Elysia crispata</name>
    <name type="common">lettuce slug</name>
    <dbReference type="NCBI Taxonomy" id="231223"/>
    <lineage>
        <taxon>Eukaryota</taxon>
        <taxon>Metazoa</taxon>
        <taxon>Spiralia</taxon>
        <taxon>Lophotrochozoa</taxon>
        <taxon>Mollusca</taxon>
        <taxon>Gastropoda</taxon>
        <taxon>Heterobranchia</taxon>
        <taxon>Euthyneura</taxon>
        <taxon>Panpulmonata</taxon>
        <taxon>Sacoglossa</taxon>
        <taxon>Placobranchoidea</taxon>
        <taxon>Plakobranchidae</taxon>
        <taxon>Elysia</taxon>
    </lineage>
</organism>
<accession>A0AAE1DP77</accession>
<dbReference type="EMBL" id="JAWDGP010003058">
    <property type="protein sequence ID" value="KAK3777809.1"/>
    <property type="molecule type" value="Genomic_DNA"/>
</dbReference>
<dbReference type="AlphaFoldDB" id="A0AAE1DP77"/>
<evidence type="ECO:0000256" key="1">
    <source>
        <dbReference type="SAM" id="MobiDB-lite"/>
    </source>
</evidence>